<gene>
    <name evidence="2" type="ORF">Purlil1_9900</name>
</gene>
<accession>A0ABR0BP26</accession>
<evidence type="ECO:0008006" key="4">
    <source>
        <dbReference type="Google" id="ProtNLM"/>
    </source>
</evidence>
<evidence type="ECO:0000313" key="2">
    <source>
        <dbReference type="EMBL" id="KAK4085740.1"/>
    </source>
</evidence>
<feature type="region of interest" description="Disordered" evidence="1">
    <location>
        <begin position="41"/>
        <end position="87"/>
    </location>
</feature>
<keyword evidence="3" id="KW-1185">Reference proteome</keyword>
<sequence>MLMSSSVVVVVVVGHPESTEPVRARTITLSLSHSRAAFGHGQISEQPTPTVAHCPPERSSINRSKVAGQASWAGNWGEEGGELSPEGRVASELAWPGAGAVERRVAVPAVPRSHTIPRYYARQSVSEWVCEARL</sequence>
<proteinExistence type="predicted"/>
<name>A0ABR0BP26_PURLI</name>
<evidence type="ECO:0000313" key="3">
    <source>
        <dbReference type="Proteomes" id="UP001287286"/>
    </source>
</evidence>
<protein>
    <recommendedName>
        <fullName evidence="4">Secreted protein</fullName>
    </recommendedName>
</protein>
<comment type="caution">
    <text evidence="2">The sequence shown here is derived from an EMBL/GenBank/DDBJ whole genome shotgun (WGS) entry which is preliminary data.</text>
</comment>
<organism evidence="2 3">
    <name type="scientific">Purpureocillium lilacinum</name>
    <name type="common">Paecilomyces lilacinus</name>
    <dbReference type="NCBI Taxonomy" id="33203"/>
    <lineage>
        <taxon>Eukaryota</taxon>
        <taxon>Fungi</taxon>
        <taxon>Dikarya</taxon>
        <taxon>Ascomycota</taxon>
        <taxon>Pezizomycotina</taxon>
        <taxon>Sordariomycetes</taxon>
        <taxon>Hypocreomycetidae</taxon>
        <taxon>Hypocreales</taxon>
        <taxon>Ophiocordycipitaceae</taxon>
        <taxon>Purpureocillium</taxon>
    </lineage>
</organism>
<reference evidence="2 3" key="1">
    <citation type="journal article" date="2024" name="Microbiol. Resour. Announc.">
        <title>Genome annotations for the ascomycete fungi Trichoderma harzianum, Trichoderma aggressivum, and Purpureocillium lilacinum.</title>
        <authorList>
            <person name="Beijen E.P.W."/>
            <person name="Ohm R.A."/>
        </authorList>
    </citation>
    <scope>NUCLEOTIDE SEQUENCE [LARGE SCALE GENOMIC DNA]</scope>
    <source>
        <strain evidence="2 3">CBS 150709</strain>
    </source>
</reference>
<dbReference type="EMBL" id="JAWRVI010000047">
    <property type="protein sequence ID" value="KAK4085740.1"/>
    <property type="molecule type" value="Genomic_DNA"/>
</dbReference>
<evidence type="ECO:0000256" key="1">
    <source>
        <dbReference type="SAM" id="MobiDB-lite"/>
    </source>
</evidence>
<dbReference type="Proteomes" id="UP001287286">
    <property type="component" value="Unassembled WGS sequence"/>
</dbReference>